<organism evidence="1 2">
    <name type="scientific">Methylorubrum extorquens</name>
    <name type="common">Methylobacterium dichloromethanicum</name>
    <name type="synonym">Methylobacterium extorquens</name>
    <dbReference type="NCBI Taxonomy" id="408"/>
    <lineage>
        <taxon>Bacteria</taxon>
        <taxon>Pseudomonadati</taxon>
        <taxon>Pseudomonadota</taxon>
        <taxon>Alphaproteobacteria</taxon>
        <taxon>Hyphomicrobiales</taxon>
        <taxon>Methylobacteriaceae</taxon>
        <taxon>Methylorubrum</taxon>
    </lineage>
</organism>
<accession>A0A1S1P420</accession>
<reference evidence="1 2" key="1">
    <citation type="submission" date="2016-10" db="EMBL/GenBank/DDBJ databases">
        <title>Draft genome sequence of Methylobacterium extorquens CP3, a seed endophyte of Crotalaria pumila with plant growth-promoting and metal tolerance properties.</title>
        <authorList>
            <person name="Sanchez-Lopez A.S."/>
            <person name="Van Hamme J.D."/>
            <person name="Thijs S."/>
            <person name="Mcammond B.M."/>
            <person name="Stevens V."/>
            <person name="Gonzalez-Chavez M.D.C."/>
            <person name="Vangronsveld J."/>
        </authorList>
    </citation>
    <scope>NUCLEOTIDE SEQUENCE [LARGE SCALE GENOMIC DNA]</scope>
    <source>
        <strain evidence="1 2">CP3</strain>
    </source>
</reference>
<proteinExistence type="predicted"/>
<evidence type="ECO:0000313" key="1">
    <source>
        <dbReference type="EMBL" id="OHV17758.1"/>
    </source>
</evidence>
<comment type="caution">
    <text evidence="1">The sequence shown here is derived from an EMBL/GenBank/DDBJ whole genome shotgun (WGS) entry which is preliminary data.</text>
</comment>
<gene>
    <name evidence="1" type="ORF">BK022_03630</name>
</gene>
<sequence>MGRDVSIQLIETGVTQLRRGCLEDDVPENVGEGEAAAVQVMKDGLSIEQPTAFPVCDDNVVRRMIDEMRLADRAAYRPGFGADLKQPAARSIDNRIALFGRFRDGNITFEDIDSEI</sequence>
<dbReference type="AlphaFoldDB" id="A0A1S1P420"/>
<name>A0A1S1P420_METEX</name>
<dbReference type="Proteomes" id="UP000180215">
    <property type="component" value="Unassembled WGS sequence"/>
</dbReference>
<dbReference type="EMBL" id="MNAO01000022">
    <property type="protein sequence ID" value="OHV17758.1"/>
    <property type="molecule type" value="Genomic_DNA"/>
</dbReference>
<evidence type="ECO:0000313" key="2">
    <source>
        <dbReference type="Proteomes" id="UP000180215"/>
    </source>
</evidence>
<protein>
    <submittedName>
        <fullName evidence="1">Uncharacterized protein</fullName>
    </submittedName>
</protein>